<dbReference type="InterPro" id="IPR036641">
    <property type="entry name" value="HPT_dom_sf"/>
</dbReference>
<evidence type="ECO:0000313" key="2">
    <source>
        <dbReference type="Proteomes" id="UP000309668"/>
    </source>
</evidence>
<proteinExistence type="predicted"/>
<dbReference type="AlphaFoldDB" id="A0A5S3P957"/>
<evidence type="ECO:0000313" key="1">
    <source>
        <dbReference type="EMBL" id="TMM49978.1"/>
    </source>
</evidence>
<organism evidence="1 2">
    <name type="scientific">Qipengyuania marisflavi</name>
    <dbReference type="NCBI Taxonomy" id="2486356"/>
    <lineage>
        <taxon>Bacteria</taxon>
        <taxon>Pseudomonadati</taxon>
        <taxon>Pseudomonadota</taxon>
        <taxon>Alphaproteobacteria</taxon>
        <taxon>Sphingomonadales</taxon>
        <taxon>Erythrobacteraceae</taxon>
        <taxon>Qipengyuania</taxon>
    </lineage>
</organism>
<keyword evidence="2" id="KW-1185">Reference proteome</keyword>
<accession>A0A5S3P957</accession>
<dbReference type="SUPFAM" id="SSF47226">
    <property type="entry name" value="Histidine-containing phosphotransfer domain, HPT domain"/>
    <property type="match status" value="1"/>
</dbReference>
<name>A0A5S3P957_9SPHN</name>
<comment type="caution">
    <text evidence="1">The sequence shown here is derived from an EMBL/GenBank/DDBJ whole genome shotgun (WGS) entry which is preliminary data.</text>
</comment>
<dbReference type="GO" id="GO:0000160">
    <property type="term" value="P:phosphorelay signal transduction system"/>
    <property type="evidence" value="ECO:0007669"/>
    <property type="project" value="InterPro"/>
</dbReference>
<dbReference type="RefSeq" id="WP_138615539.1">
    <property type="nucleotide sequence ID" value="NZ_VCAO01000001.1"/>
</dbReference>
<dbReference type="OrthoDB" id="7427752at2"/>
<gene>
    <name evidence="1" type="ORF">FEV51_01915</name>
</gene>
<dbReference type="EMBL" id="VCAO01000001">
    <property type="protein sequence ID" value="TMM49978.1"/>
    <property type="molecule type" value="Genomic_DNA"/>
</dbReference>
<protein>
    <submittedName>
        <fullName evidence="1">Hpt domain-containing protein</fullName>
    </submittedName>
</protein>
<dbReference type="Gene3D" id="1.20.120.160">
    <property type="entry name" value="HPT domain"/>
    <property type="match status" value="1"/>
</dbReference>
<sequence>MEYEFTHFDASLAAAAGEDADLRRELKGAFLDSATQLIDLLGRARCDGNWHAAATRLRDLAASFHASELLDLARTAEKSAPGEPTIVTKLRNFLAEFEANPAI</sequence>
<reference evidence="1 2" key="1">
    <citation type="submission" date="2019-05" db="EMBL/GenBank/DDBJ databases">
        <title>Erythrobacter marisflavi sp. nov., isolated from isolated from water of an estuary environment.</title>
        <authorList>
            <person name="Yoon J.-H."/>
        </authorList>
    </citation>
    <scope>NUCLEOTIDE SEQUENCE [LARGE SCALE GENOMIC DNA]</scope>
    <source>
        <strain evidence="1 2">KEM-5</strain>
    </source>
</reference>
<dbReference type="Proteomes" id="UP000309668">
    <property type="component" value="Unassembled WGS sequence"/>
</dbReference>